<keyword evidence="3" id="KW-1185">Reference proteome</keyword>
<organism evidence="2 3">
    <name type="scientific">Nannocystis punicea</name>
    <dbReference type="NCBI Taxonomy" id="2995304"/>
    <lineage>
        <taxon>Bacteria</taxon>
        <taxon>Pseudomonadati</taxon>
        <taxon>Myxococcota</taxon>
        <taxon>Polyangia</taxon>
        <taxon>Nannocystales</taxon>
        <taxon>Nannocystaceae</taxon>
        <taxon>Nannocystis</taxon>
    </lineage>
</organism>
<feature type="region of interest" description="Disordered" evidence="1">
    <location>
        <begin position="1"/>
        <end position="29"/>
    </location>
</feature>
<evidence type="ECO:0000256" key="1">
    <source>
        <dbReference type="SAM" id="MobiDB-lite"/>
    </source>
</evidence>
<sequence>MHAHVAADDSCGIGELARDLPSPGTLTPPLEIPAKPAKLPPASLAVHAHAQLVIPATPGEVARGLRSPGALTCLSQVLIFG</sequence>
<evidence type="ECO:0000313" key="3">
    <source>
        <dbReference type="Proteomes" id="UP001164459"/>
    </source>
</evidence>
<protein>
    <submittedName>
        <fullName evidence="2">Uncharacterized protein</fullName>
    </submittedName>
</protein>
<name>A0ABY7H902_9BACT</name>
<dbReference type="RefSeq" id="WP_269038081.1">
    <property type="nucleotide sequence ID" value="NZ_CP114040.1"/>
</dbReference>
<proteinExistence type="predicted"/>
<evidence type="ECO:0000313" key="2">
    <source>
        <dbReference type="EMBL" id="WAS95737.1"/>
    </source>
</evidence>
<accession>A0ABY7H902</accession>
<gene>
    <name evidence="2" type="ORF">O0S08_06205</name>
</gene>
<reference evidence="2" key="1">
    <citation type="submission" date="2022-11" db="EMBL/GenBank/DDBJ databases">
        <title>Minimal conservation of predation-associated metabolite biosynthetic gene clusters underscores biosynthetic potential of Myxococcota including descriptions for ten novel species: Archangium lansinium sp. nov., Myxococcus landrumus sp. nov., Nannocystis bai.</title>
        <authorList>
            <person name="Ahearne A."/>
            <person name="Stevens C."/>
            <person name="Dowd S."/>
        </authorList>
    </citation>
    <scope>NUCLEOTIDE SEQUENCE</scope>
    <source>
        <strain evidence="2">Fl3</strain>
    </source>
</reference>
<dbReference type="Proteomes" id="UP001164459">
    <property type="component" value="Chromosome"/>
</dbReference>
<dbReference type="EMBL" id="CP114040">
    <property type="protein sequence ID" value="WAS95737.1"/>
    <property type="molecule type" value="Genomic_DNA"/>
</dbReference>